<evidence type="ECO:0000313" key="2">
    <source>
        <dbReference type="EMBL" id="ARU95698.1"/>
    </source>
</evidence>
<dbReference type="RefSeq" id="WP_087490050.1">
    <property type="nucleotide sequence ID" value="NZ_CP015579.1"/>
</dbReference>
<dbReference type="SMART" id="SM00834">
    <property type="entry name" value="CxxC_CXXC_SSSS"/>
    <property type="match status" value="1"/>
</dbReference>
<dbReference type="OrthoDB" id="9813321at2"/>
<dbReference type="Proteomes" id="UP000195814">
    <property type="component" value="Chromosome"/>
</dbReference>
<feature type="domain" description="Putative regulatory protein FmdB zinc ribbon" evidence="1">
    <location>
        <begin position="1"/>
        <end position="41"/>
    </location>
</feature>
<dbReference type="EMBL" id="CP015579">
    <property type="protein sequence ID" value="ARU95698.1"/>
    <property type="molecule type" value="Genomic_DNA"/>
</dbReference>
<reference evidence="4 5" key="1">
    <citation type="submission" date="2016-05" db="EMBL/GenBank/DDBJ databases">
        <title>Complete genome sequence of two 2,5-diketo-D-glunonic acid producing strain Tatumella citrea.</title>
        <authorList>
            <person name="Duan C."/>
            <person name="Yang J."/>
            <person name="Yang S."/>
        </authorList>
    </citation>
    <scope>NUCLEOTIDE SEQUENCE [LARGE SCALE GENOMIC DNA]</scope>
    <source>
        <strain evidence="3 4">ATCC 39140</strain>
        <strain evidence="2 5">DSM 13699</strain>
    </source>
</reference>
<dbReference type="NCBIfam" id="TIGR02605">
    <property type="entry name" value="CxxC_CxxC_SSSS"/>
    <property type="match status" value="1"/>
</dbReference>
<organism evidence="2 5">
    <name type="scientific">Tatumella citrea</name>
    <name type="common">Pantoea citrea</name>
    <dbReference type="NCBI Taxonomy" id="53336"/>
    <lineage>
        <taxon>Bacteria</taxon>
        <taxon>Pseudomonadati</taxon>
        <taxon>Pseudomonadota</taxon>
        <taxon>Gammaproteobacteria</taxon>
        <taxon>Enterobacterales</taxon>
        <taxon>Erwiniaceae</taxon>
        <taxon>Tatumella</taxon>
    </lineage>
</organism>
<name>A0A1Y0LDN6_TATCI</name>
<evidence type="ECO:0000313" key="5">
    <source>
        <dbReference type="Proteomes" id="UP000195814"/>
    </source>
</evidence>
<keyword evidence="4" id="KW-1185">Reference proteome</keyword>
<dbReference type="InterPro" id="IPR013429">
    <property type="entry name" value="Regulatory_FmdB_Zinc_ribbon"/>
</dbReference>
<dbReference type="Pfam" id="PF09723">
    <property type="entry name" value="Zn_ribbon_8"/>
    <property type="match status" value="1"/>
</dbReference>
<dbReference type="Proteomes" id="UP000195729">
    <property type="component" value="Chromosome"/>
</dbReference>
<protein>
    <recommendedName>
        <fullName evidence="1">Putative regulatory protein FmdB zinc ribbon domain-containing protein</fullName>
    </recommendedName>
</protein>
<evidence type="ECO:0000313" key="4">
    <source>
        <dbReference type="Proteomes" id="UP000195729"/>
    </source>
</evidence>
<evidence type="ECO:0000313" key="3">
    <source>
        <dbReference type="EMBL" id="ARU99739.1"/>
    </source>
</evidence>
<dbReference type="KEGG" id="tci:A7K98_19445"/>
<dbReference type="EMBL" id="CP015581">
    <property type="protein sequence ID" value="ARU99739.1"/>
    <property type="molecule type" value="Genomic_DNA"/>
</dbReference>
<proteinExistence type="predicted"/>
<sequence>MPYYDYHCKQCGDFELRRSVAERDNPAECLQCGQSSERKTAFTPVLLRSKPVAEVRNPLHVDGCPCCPASLK</sequence>
<gene>
    <name evidence="2" type="ORF">A7K98_19445</name>
    <name evidence="3" type="ORF">A7K99_19430</name>
</gene>
<dbReference type="AlphaFoldDB" id="A0A1Y0LDN6"/>
<evidence type="ECO:0000259" key="1">
    <source>
        <dbReference type="SMART" id="SM00834"/>
    </source>
</evidence>
<accession>A0A1Y0LDN6</accession>